<evidence type="ECO:0000313" key="1">
    <source>
        <dbReference type="EMBL" id="TXI54468.1"/>
    </source>
</evidence>
<evidence type="ECO:0000313" key="2">
    <source>
        <dbReference type="Proteomes" id="UP000321797"/>
    </source>
</evidence>
<protein>
    <submittedName>
        <fullName evidence="1">Uncharacterized protein</fullName>
    </submittedName>
</protein>
<organism evidence="1 2">
    <name type="scientific">Mycolicibacter arupensis</name>
    <dbReference type="NCBI Taxonomy" id="342002"/>
    <lineage>
        <taxon>Bacteria</taxon>
        <taxon>Bacillati</taxon>
        <taxon>Actinomycetota</taxon>
        <taxon>Actinomycetes</taxon>
        <taxon>Mycobacteriales</taxon>
        <taxon>Mycobacteriaceae</taxon>
        <taxon>Mycolicibacter</taxon>
    </lineage>
</organism>
<reference evidence="1 2" key="1">
    <citation type="submission" date="2018-09" db="EMBL/GenBank/DDBJ databases">
        <title>Metagenome Assembled Genomes from an Advanced Water Purification Facility.</title>
        <authorList>
            <person name="Stamps B.W."/>
            <person name="Spear J.R."/>
        </authorList>
    </citation>
    <scope>NUCLEOTIDE SEQUENCE [LARGE SCALE GENOMIC DNA]</scope>
    <source>
        <strain evidence="1">Bin_29_2</strain>
    </source>
</reference>
<dbReference type="EMBL" id="SSGD01000085">
    <property type="protein sequence ID" value="TXI54468.1"/>
    <property type="molecule type" value="Genomic_DNA"/>
</dbReference>
<dbReference type="RefSeq" id="WP_276761544.1">
    <property type="nucleotide sequence ID" value="NZ_SSGD01000085.1"/>
</dbReference>
<comment type="caution">
    <text evidence="1">The sequence shown here is derived from an EMBL/GenBank/DDBJ whole genome shotgun (WGS) entry which is preliminary data.</text>
</comment>
<accession>A0A5C7XZ16</accession>
<proteinExistence type="predicted"/>
<dbReference type="AlphaFoldDB" id="A0A5C7XZ16"/>
<gene>
    <name evidence="1" type="ORF">E6Q54_14815</name>
</gene>
<name>A0A5C7XZ16_9MYCO</name>
<dbReference type="Proteomes" id="UP000321797">
    <property type="component" value="Unassembled WGS sequence"/>
</dbReference>
<sequence length="74" mass="8301">MTEFTTDDIAIAITIPGLYDGTAVYLLKDGRLVNRFRQSSGWPARLIARADEWIAHHGDTCRKAHTDMLDKQVG</sequence>